<reference evidence="1" key="1">
    <citation type="journal article" date="2023" name="PLoS Negl. Trop. Dis.">
        <title>A genome sequence for Biomphalaria pfeifferi, the major vector snail for the human-infecting parasite Schistosoma mansoni.</title>
        <authorList>
            <person name="Bu L."/>
            <person name="Lu L."/>
            <person name="Laidemitt M.R."/>
            <person name="Zhang S.M."/>
            <person name="Mutuku M."/>
            <person name="Mkoji G."/>
            <person name="Steinauer M."/>
            <person name="Loker E.S."/>
        </authorList>
    </citation>
    <scope>NUCLEOTIDE SEQUENCE</scope>
    <source>
        <strain evidence="1">KasaAsao</strain>
    </source>
</reference>
<proteinExistence type="predicted"/>
<comment type="caution">
    <text evidence="1">The sequence shown here is derived from an EMBL/GenBank/DDBJ whole genome shotgun (WGS) entry which is preliminary data.</text>
</comment>
<protein>
    <submittedName>
        <fullName evidence="1">Uncharacterized protein</fullName>
    </submittedName>
</protein>
<reference evidence="1" key="2">
    <citation type="submission" date="2023-04" db="EMBL/GenBank/DDBJ databases">
        <authorList>
            <person name="Bu L."/>
            <person name="Lu L."/>
            <person name="Laidemitt M.R."/>
            <person name="Zhang S.M."/>
            <person name="Mutuku M."/>
            <person name="Mkoji G."/>
            <person name="Steinauer M."/>
            <person name="Loker E.S."/>
        </authorList>
    </citation>
    <scope>NUCLEOTIDE SEQUENCE</scope>
    <source>
        <strain evidence="1">KasaAsao</strain>
        <tissue evidence="1">Whole Snail</tissue>
    </source>
</reference>
<evidence type="ECO:0000313" key="2">
    <source>
        <dbReference type="Proteomes" id="UP001233172"/>
    </source>
</evidence>
<name>A0AAD8BV83_BIOPF</name>
<accession>A0AAD8BV83</accession>
<sequence length="70" mass="8061">MNQKERLQGIFISLTRDLDLSKCFIISKIIIAKSYEAIDSESVPDLLRSSKHHQCQVLRDHPKQLQGLNL</sequence>
<keyword evidence="2" id="KW-1185">Reference proteome</keyword>
<dbReference type="AlphaFoldDB" id="A0AAD8BV83"/>
<organism evidence="1 2">
    <name type="scientific">Biomphalaria pfeifferi</name>
    <name type="common">Bloodfluke planorb</name>
    <name type="synonym">Freshwater snail</name>
    <dbReference type="NCBI Taxonomy" id="112525"/>
    <lineage>
        <taxon>Eukaryota</taxon>
        <taxon>Metazoa</taxon>
        <taxon>Spiralia</taxon>
        <taxon>Lophotrochozoa</taxon>
        <taxon>Mollusca</taxon>
        <taxon>Gastropoda</taxon>
        <taxon>Heterobranchia</taxon>
        <taxon>Euthyneura</taxon>
        <taxon>Panpulmonata</taxon>
        <taxon>Hygrophila</taxon>
        <taxon>Lymnaeoidea</taxon>
        <taxon>Planorbidae</taxon>
        <taxon>Biomphalaria</taxon>
    </lineage>
</organism>
<dbReference type="EMBL" id="JASAOG010000033">
    <property type="protein sequence ID" value="KAK0060803.1"/>
    <property type="molecule type" value="Genomic_DNA"/>
</dbReference>
<evidence type="ECO:0000313" key="1">
    <source>
        <dbReference type="EMBL" id="KAK0060803.1"/>
    </source>
</evidence>
<dbReference type="Proteomes" id="UP001233172">
    <property type="component" value="Unassembled WGS sequence"/>
</dbReference>
<gene>
    <name evidence="1" type="ORF">Bpfe_009672</name>
</gene>